<dbReference type="GO" id="GO:0004222">
    <property type="term" value="F:metalloendopeptidase activity"/>
    <property type="evidence" value="ECO:0007669"/>
    <property type="project" value="InterPro"/>
</dbReference>
<evidence type="ECO:0000256" key="10">
    <source>
        <dbReference type="ARBA" id="ARBA00049729"/>
    </source>
</evidence>
<feature type="transmembrane region" description="Helical" evidence="11">
    <location>
        <begin position="108"/>
        <end position="131"/>
    </location>
</feature>
<protein>
    <recommendedName>
        <fullName evidence="10">intramembrane prenyl-peptidase Rce1</fullName>
        <ecNumber evidence="10">3.4.26.1</ecNumber>
    </recommendedName>
</protein>
<keyword evidence="8 11" id="KW-0472">Membrane</keyword>
<dbReference type="OrthoDB" id="271604at2759"/>
<feature type="transmembrane region" description="Helical" evidence="11">
    <location>
        <begin position="252"/>
        <end position="270"/>
    </location>
</feature>
<accession>A0A9P6DQJ3</accession>
<dbReference type="EC" id="3.4.26.1" evidence="10"/>
<comment type="similarity">
    <text evidence="2">Belongs to the peptidase U48 family.</text>
</comment>
<evidence type="ECO:0000256" key="2">
    <source>
        <dbReference type="ARBA" id="ARBA00006897"/>
    </source>
</evidence>
<evidence type="ECO:0000256" key="5">
    <source>
        <dbReference type="ARBA" id="ARBA00022801"/>
    </source>
</evidence>
<comment type="catalytic activity">
    <reaction evidence="9">
        <text>Hydrolyzes the peptide bond -P2-(S-farnesyl or geranylgeranyl)C-P1'-P2'-P3'-COOH where P1' and P2' are amino acids with aliphatic sidechains and P3' is any C-terminal residue.</text>
        <dbReference type="EC" id="3.4.26.1"/>
    </reaction>
</comment>
<dbReference type="PANTHER" id="PTHR13046">
    <property type="entry name" value="PROTEASE U48 CAAX PRENYL PROTEASE RCE1"/>
    <property type="match status" value="1"/>
</dbReference>
<evidence type="ECO:0000256" key="9">
    <source>
        <dbReference type="ARBA" id="ARBA00047280"/>
    </source>
</evidence>
<dbReference type="PANTHER" id="PTHR13046:SF0">
    <property type="entry name" value="CAAX PRENYL PROTEASE 2"/>
    <property type="match status" value="1"/>
</dbReference>
<evidence type="ECO:0000256" key="6">
    <source>
        <dbReference type="ARBA" id="ARBA00022824"/>
    </source>
</evidence>
<dbReference type="Proteomes" id="UP000886523">
    <property type="component" value="Unassembled WGS sequence"/>
</dbReference>
<proteinExistence type="inferred from homology"/>
<reference evidence="13" key="1">
    <citation type="journal article" date="2020" name="Nat. Commun.">
        <title>Large-scale genome sequencing of mycorrhizal fungi provides insights into the early evolution of symbiotic traits.</title>
        <authorList>
            <person name="Miyauchi S."/>
            <person name="Kiss E."/>
            <person name="Kuo A."/>
            <person name="Drula E."/>
            <person name="Kohler A."/>
            <person name="Sanchez-Garcia M."/>
            <person name="Morin E."/>
            <person name="Andreopoulos B."/>
            <person name="Barry K.W."/>
            <person name="Bonito G."/>
            <person name="Buee M."/>
            <person name="Carver A."/>
            <person name="Chen C."/>
            <person name="Cichocki N."/>
            <person name="Clum A."/>
            <person name="Culley D."/>
            <person name="Crous P.W."/>
            <person name="Fauchery L."/>
            <person name="Girlanda M."/>
            <person name="Hayes R.D."/>
            <person name="Keri Z."/>
            <person name="LaButti K."/>
            <person name="Lipzen A."/>
            <person name="Lombard V."/>
            <person name="Magnuson J."/>
            <person name="Maillard F."/>
            <person name="Murat C."/>
            <person name="Nolan M."/>
            <person name="Ohm R.A."/>
            <person name="Pangilinan J."/>
            <person name="Pereira M.F."/>
            <person name="Perotto S."/>
            <person name="Peter M."/>
            <person name="Pfister S."/>
            <person name="Riley R."/>
            <person name="Sitrit Y."/>
            <person name="Stielow J.B."/>
            <person name="Szollosi G."/>
            <person name="Zifcakova L."/>
            <person name="Stursova M."/>
            <person name="Spatafora J.W."/>
            <person name="Tedersoo L."/>
            <person name="Vaario L.M."/>
            <person name="Yamada A."/>
            <person name="Yan M."/>
            <person name="Wang P."/>
            <person name="Xu J."/>
            <person name="Bruns T."/>
            <person name="Baldrian P."/>
            <person name="Vilgalys R."/>
            <person name="Dunand C."/>
            <person name="Henrissat B."/>
            <person name="Grigoriev I.V."/>
            <person name="Hibbett D."/>
            <person name="Nagy L.G."/>
            <person name="Martin F.M."/>
        </authorList>
    </citation>
    <scope>NUCLEOTIDE SEQUENCE</scope>
    <source>
        <strain evidence="13">UP504</strain>
    </source>
</reference>
<evidence type="ECO:0000313" key="13">
    <source>
        <dbReference type="EMBL" id="KAF9507444.1"/>
    </source>
</evidence>
<dbReference type="Pfam" id="PF02517">
    <property type="entry name" value="Rce1-like"/>
    <property type="match status" value="1"/>
</dbReference>
<sequence length="305" mass="34435">MIGTLTTHLLQALFAISYVSSIYLHPNGRLHFKPTSDGRIAASRSRNDPVVIKTRLIAVTLATLASCTIVFLVIWRDSNDPNNNFSNALAKCLFLLGLAPPFSSPRMILPYLLVPLLYSGPIFTTFLASSLPLQKRWSFKRDVYDAVVSYEGLRNYLIAPITEELVFRASIIAVALLSDTSTWRMIFLTPLWFGVAHAHHGWELYNNKGRTKSAFITFDFTTKINVLLVVQLGYTTIFGWFTSFLFLRTRSAYAAFAAHMFCNFMGFPTITQDLKDFPRHKLMIWCTHLGGIIGFGLALYPWTSV</sequence>
<keyword evidence="7 11" id="KW-1133">Transmembrane helix</keyword>
<evidence type="ECO:0000256" key="11">
    <source>
        <dbReference type="SAM" id="Phobius"/>
    </source>
</evidence>
<evidence type="ECO:0000256" key="4">
    <source>
        <dbReference type="ARBA" id="ARBA00022692"/>
    </source>
</evidence>
<evidence type="ECO:0000256" key="3">
    <source>
        <dbReference type="ARBA" id="ARBA00022670"/>
    </source>
</evidence>
<feature type="transmembrane region" description="Helical" evidence="11">
    <location>
        <begin position="226"/>
        <end position="246"/>
    </location>
</feature>
<keyword evidence="6" id="KW-0256">Endoplasmic reticulum</keyword>
<feature type="transmembrane region" description="Helical" evidence="11">
    <location>
        <begin position="282"/>
        <end position="302"/>
    </location>
</feature>
<keyword evidence="3" id="KW-0645">Protease</keyword>
<comment type="subcellular location">
    <subcellularLocation>
        <location evidence="1">Endoplasmic reticulum membrane</location>
        <topology evidence="1">Multi-pass membrane protein</topology>
    </subcellularLocation>
</comment>
<gene>
    <name evidence="13" type="ORF">BS47DRAFT_1373896</name>
</gene>
<organism evidence="13 14">
    <name type="scientific">Hydnum rufescens UP504</name>
    <dbReference type="NCBI Taxonomy" id="1448309"/>
    <lineage>
        <taxon>Eukaryota</taxon>
        <taxon>Fungi</taxon>
        <taxon>Dikarya</taxon>
        <taxon>Basidiomycota</taxon>
        <taxon>Agaricomycotina</taxon>
        <taxon>Agaricomycetes</taxon>
        <taxon>Cantharellales</taxon>
        <taxon>Hydnaceae</taxon>
        <taxon>Hydnum</taxon>
    </lineage>
</organism>
<dbReference type="GO" id="GO:0071586">
    <property type="term" value="P:CAAX-box protein processing"/>
    <property type="evidence" value="ECO:0007669"/>
    <property type="project" value="InterPro"/>
</dbReference>
<dbReference type="InterPro" id="IPR003675">
    <property type="entry name" value="Rce1/LyrA-like_dom"/>
</dbReference>
<evidence type="ECO:0000256" key="7">
    <source>
        <dbReference type="ARBA" id="ARBA00022989"/>
    </source>
</evidence>
<comment type="caution">
    <text evidence="13">The sequence shown here is derived from an EMBL/GenBank/DDBJ whole genome shotgun (WGS) entry which is preliminary data.</text>
</comment>
<feature type="domain" description="CAAX prenyl protease 2/Lysostaphin resistance protein A-like" evidence="12">
    <location>
        <begin position="152"/>
        <end position="265"/>
    </location>
</feature>
<evidence type="ECO:0000313" key="14">
    <source>
        <dbReference type="Proteomes" id="UP000886523"/>
    </source>
</evidence>
<evidence type="ECO:0000256" key="1">
    <source>
        <dbReference type="ARBA" id="ARBA00004477"/>
    </source>
</evidence>
<keyword evidence="14" id="KW-1185">Reference proteome</keyword>
<keyword evidence="5" id="KW-0378">Hydrolase</keyword>
<evidence type="ECO:0000256" key="8">
    <source>
        <dbReference type="ARBA" id="ARBA00023136"/>
    </source>
</evidence>
<name>A0A9P6DQJ3_9AGAM</name>
<dbReference type="InterPro" id="IPR039731">
    <property type="entry name" value="Rce1"/>
</dbReference>
<evidence type="ECO:0000259" key="12">
    <source>
        <dbReference type="Pfam" id="PF02517"/>
    </source>
</evidence>
<dbReference type="GO" id="GO:0005789">
    <property type="term" value="C:endoplasmic reticulum membrane"/>
    <property type="evidence" value="ECO:0007669"/>
    <property type="project" value="UniProtKB-SubCell"/>
</dbReference>
<keyword evidence="4 11" id="KW-0812">Transmembrane</keyword>
<dbReference type="EMBL" id="MU129081">
    <property type="protein sequence ID" value="KAF9507444.1"/>
    <property type="molecule type" value="Genomic_DNA"/>
</dbReference>
<dbReference type="AlphaFoldDB" id="A0A9P6DQJ3"/>
<feature type="transmembrane region" description="Helical" evidence="11">
    <location>
        <begin position="56"/>
        <end position="75"/>
    </location>
</feature>